<evidence type="ECO:0000313" key="2">
    <source>
        <dbReference type="Proteomes" id="UP000292362"/>
    </source>
</evidence>
<comment type="caution">
    <text evidence="1">The sequence shown here is derived from an EMBL/GenBank/DDBJ whole genome shotgun (WGS) entry which is preliminary data.</text>
</comment>
<gene>
    <name evidence="1" type="ORF">CWI37_0420p0010</name>
</gene>
<sequence>MIFPTKRHLQSDRESIVDNDSYSFTSDSKKSGILKQNTKSFLKGNRSLRTRFPKKISLNLDEKSNEYLSYLSDLNISQINLFLDFLSKDEILSPRNDYNQPKYNQIKISVLSKIQDEFNEVAHDIPDLKIESNNFRNDDIVYQKASSDSFFSKLKEKIDHVKNFGIKNKIDFTELYIFCQEIIEYEKYLFKKTKGKEILKRTKVLDINHSLCLIKKNSRFAVLSEVFFFFTLYPEKISNIIRQNNFIYVSFLLRIFALQIIKVLPKNQDDFESRYKFKNNLDNLIFYCEIFNLRKIFYNILLGFENFNRKAYFYQLLNILDFRQKLSLENYEVEEYLLFKSQLNTIFFLNLSPRFQIEDDVRYRKIIVLIGIVCYAKALNLNDLNIYLLRLTFSNLTNIFSILKNLSHVFLDKKHNIFYASLRESCERIYIVTRKEKIEKYSKAGESFPNPVSTEKYIWEFLLKLEQAIFKNYETNELNMEITDDLIEKVNTRISLFSL</sequence>
<reference evidence="1 2" key="1">
    <citation type="submission" date="2017-12" db="EMBL/GenBank/DDBJ databases">
        <authorList>
            <person name="Pombert J.-F."/>
            <person name="Haag K.L."/>
            <person name="Ebert D."/>
        </authorList>
    </citation>
    <scope>NUCLEOTIDE SEQUENCE [LARGE SCALE GENOMIC DNA]</scope>
    <source>
        <strain evidence="1">FI-OER-3-3</strain>
    </source>
</reference>
<proteinExistence type="predicted"/>
<dbReference type="VEuPathDB" id="MicrosporidiaDB:CWI37_0420p0010"/>
<dbReference type="Proteomes" id="UP000292362">
    <property type="component" value="Unassembled WGS sequence"/>
</dbReference>
<dbReference type="AlphaFoldDB" id="A0A4Q9L667"/>
<name>A0A4Q9L667_9MICR</name>
<dbReference type="EMBL" id="PITJ01000420">
    <property type="protein sequence ID" value="TBU02756.1"/>
    <property type="molecule type" value="Genomic_DNA"/>
</dbReference>
<evidence type="ECO:0000313" key="1">
    <source>
        <dbReference type="EMBL" id="TBU02756.1"/>
    </source>
</evidence>
<accession>A0A4Q9L667</accession>
<organism evidence="1 2">
    <name type="scientific">Hamiltosporidium tvaerminnensis</name>
    <dbReference type="NCBI Taxonomy" id="1176355"/>
    <lineage>
        <taxon>Eukaryota</taxon>
        <taxon>Fungi</taxon>
        <taxon>Fungi incertae sedis</taxon>
        <taxon>Microsporidia</taxon>
        <taxon>Dubosqiidae</taxon>
        <taxon>Hamiltosporidium</taxon>
    </lineage>
</organism>
<protein>
    <submittedName>
        <fullName evidence="1">Uncharacterized protein</fullName>
    </submittedName>
</protein>